<organism evidence="3 4">
    <name type="scientific">Microlunatus soli</name>
    <dbReference type="NCBI Taxonomy" id="630515"/>
    <lineage>
        <taxon>Bacteria</taxon>
        <taxon>Bacillati</taxon>
        <taxon>Actinomycetota</taxon>
        <taxon>Actinomycetes</taxon>
        <taxon>Propionibacteriales</taxon>
        <taxon>Propionibacteriaceae</taxon>
        <taxon>Microlunatus</taxon>
    </lineage>
</organism>
<dbReference type="OrthoDB" id="345402at2"/>
<name>A0A1H1VB02_9ACTN</name>
<evidence type="ECO:0000313" key="3">
    <source>
        <dbReference type="EMBL" id="SDS81938.1"/>
    </source>
</evidence>
<dbReference type="RefSeq" id="WP_091526262.1">
    <property type="nucleotide sequence ID" value="NZ_LT629772.1"/>
</dbReference>
<feature type="transmembrane region" description="Helical" evidence="1">
    <location>
        <begin position="94"/>
        <end position="114"/>
    </location>
</feature>
<evidence type="ECO:0000256" key="1">
    <source>
        <dbReference type="SAM" id="Phobius"/>
    </source>
</evidence>
<dbReference type="EMBL" id="LT629772">
    <property type="protein sequence ID" value="SDS81938.1"/>
    <property type="molecule type" value="Genomic_DNA"/>
</dbReference>
<feature type="transmembrane region" description="Helical" evidence="1">
    <location>
        <begin position="120"/>
        <end position="146"/>
    </location>
</feature>
<feature type="domain" description="DUF4395" evidence="2">
    <location>
        <begin position="20"/>
        <end position="149"/>
    </location>
</feature>
<evidence type="ECO:0000259" key="2">
    <source>
        <dbReference type="Pfam" id="PF14340"/>
    </source>
</evidence>
<dbReference type="InterPro" id="IPR025508">
    <property type="entry name" value="DUF4395"/>
</dbReference>
<protein>
    <recommendedName>
        <fullName evidence="2">DUF4395 domain-containing protein</fullName>
    </recommendedName>
</protein>
<reference evidence="3 4" key="1">
    <citation type="submission" date="2016-10" db="EMBL/GenBank/DDBJ databases">
        <authorList>
            <person name="de Groot N.N."/>
        </authorList>
    </citation>
    <scope>NUCLEOTIDE SEQUENCE [LARGE SCALE GENOMIC DNA]</scope>
    <source>
        <strain evidence="3 4">DSM 21800</strain>
    </source>
</reference>
<dbReference type="AlphaFoldDB" id="A0A1H1VB02"/>
<dbReference type="Proteomes" id="UP000199103">
    <property type="component" value="Chromosome I"/>
</dbReference>
<keyword evidence="1" id="KW-0472">Membrane</keyword>
<proteinExistence type="predicted"/>
<evidence type="ECO:0000313" key="4">
    <source>
        <dbReference type="Proteomes" id="UP000199103"/>
    </source>
</evidence>
<feature type="transmembrane region" description="Helical" evidence="1">
    <location>
        <begin position="27"/>
        <end position="46"/>
    </location>
</feature>
<gene>
    <name evidence="3" type="ORF">SAMN04489812_3137</name>
</gene>
<dbReference type="Pfam" id="PF14340">
    <property type="entry name" value="DUF4395"/>
    <property type="match status" value="1"/>
</dbReference>
<keyword evidence="1" id="KW-0812">Transmembrane</keyword>
<feature type="transmembrane region" description="Helical" evidence="1">
    <location>
        <begin position="52"/>
        <end position="73"/>
    </location>
</feature>
<keyword evidence="4" id="KW-1185">Reference proteome</keyword>
<dbReference type="STRING" id="630515.SAMN04489812_3137"/>
<sequence>MEQTEGSSTQAPPASPAGWIDPRGQRLAAAITSVVLAVALVLQNPWVLLFQVVVFAITVLVGPARGPYGLLYRRLVRPRISAPEELEDPRPPRFAQAVGLVFAVVGFVGFTADLGLVGPIATACAFLAAMLNAVIGFCLGCELYLLGRRLLPSRA</sequence>
<keyword evidence="1" id="KW-1133">Transmembrane helix</keyword>
<accession>A0A1H1VB02</accession>